<accession>A0ABQ4TMV2</accession>
<dbReference type="Pfam" id="PF20282">
    <property type="entry name" value="CTD6"/>
    <property type="match status" value="1"/>
</dbReference>
<evidence type="ECO:0000256" key="1">
    <source>
        <dbReference type="SAM" id="MobiDB-lite"/>
    </source>
</evidence>
<keyword evidence="4" id="KW-1185">Reference proteome</keyword>
<feature type="region of interest" description="Disordered" evidence="1">
    <location>
        <begin position="1"/>
        <end position="20"/>
    </location>
</feature>
<reference evidence="3" key="2">
    <citation type="submission" date="2021-08" db="EMBL/GenBank/DDBJ databases">
        <authorList>
            <person name="Tani A."/>
            <person name="Ola A."/>
            <person name="Ogura Y."/>
            <person name="Katsura K."/>
            <person name="Hayashi T."/>
        </authorList>
    </citation>
    <scope>NUCLEOTIDE SEQUENCE</scope>
    <source>
        <strain evidence="3">DSM 23674</strain>
    </source>
</reference>
<dbReference type="EMBL" id="BPRA01000010">
    <property type="protein sequence ID" value="GJE55932.1"/>
    <property type="molecule type" value="Genomic_DNA"/>
</dbReference>
<dbReference type="Proteomes" id="UP001055101">
    <property type="component" value="Unassembled WGS sequence"/>
</dbReference>
<evidence type="ECO:0000259" key="2">
    <source>
        <dbReference type="Pfam" id="PF20282"/>
    </source>
</evidence>
<dbReference type="InterPro" id="IPR046914">
    <property type="entry name" value="ABC-3C_CTD6"/>
</dbReference>
<comment type="caution">
    <text evidence="3">The sequence shown here is derived from an EMBL/GenBank/DDBJ whole genome shotgun (WGS) entry which is preliminary data.</text>
</comment>
<evidence type="ECO:0000313" key="4">
    <source>
        <dbReference type="Proteomes" id="UP001055101"/>
    </source>
</evidence>
<name>A0ABQ4TMV2_9HYPH</name>
<reference evidence="3" key="1">
    <citation type="journal article" date="2021" name="Front. Microbiol.">
        <title>Comprehensive Comparative Genomics and Phenotyping of Methylobacterium Species.</title>
        <authorList>
            <person name="Alessa O."/>
            <person name="Ogura Y."/>
            <person name="Fujitani Y."/>
            <person name="Takami H."/>
            <person name="Hayashi T."/>
            <person name="Sahin N."/>
            <person name="Tani A."/>
        </authorList>
    </citation>
    <scope>NUCLEOTIDE SEQUENCE</scope>
    <source>
        <strain evidence="3">DSM 23674</strain>
    </source>
</reference>
<sequence length="375" mass="42370">MPKSAVDDKPSAPEAFPSPTPWPGANARLLGLGIGLPVSELDRLAQFSAAEFERFTLEWVSDYLAIKVPEIVEVQQRGGAGDKGRDVLAWLDQTKVLRRRWRLYQCKHYGAALGAGIAAAEIGKVIFYTHRGDYTVPEQYVFVTHKGVTSPFQDLIDAPEKLRSFIITNWDKHCRDEIRKQPVDLSVELKEYINNFDFSIFRAKQPLELLKEHAQTRYHLTVFGAPLIDRAVPPSPPSEVTPGETGYVTQLFAVIGEQMGAPVLSHKEFSHIDKYRKLFDRSRITFYSTEGLKELARDQMADVRFFETLLDEFGNSLYHWYSDIAASGYQRLLNTVKGSQSIQLGSHALAPHVLANDREGMCHQMANEGLVQWCE</sequence>
<protein>
    <recommendedName>
        <fullName evidence="2">ABC-three component systems C-terminal domain-containing protein</fullName>
    </recommendedName>
</protein>
<gene>
    <name evidence="3" type="ORF">EKPJFOCH_2429</name>
</gene>
<feature type="domain" description="ABC-three component systems C-terminal" evidence="2">
    <location>
        <begin position="244"/>
        <end position="373"/>
    </location>
</feature>
<evidence type="ECO:0000313" key="3">
    <source>
        <dbReference type="EMBL" id="GJE55932.1"/>
    </source>
</evidence>
<dbReference type="RefSeq" id="WP_238232050.1">
    <property type="nucleotide sequence ID" value="NZ_BPRA01000010.1"/>
</dbReference>
<proteinExistence type="predicted"/>
<feature type="compositionally biased region" description="Basic and acidic residues" evidence="1">
    <location>
        <begin position="1"/>
        <end position="11"/>
    </location>
</feature>
<organism evidence="3 4">
    <name type="scientific">Methylobacterium thuringiense</name>
    <dbReference type="NCBI Taxonomy" id="1003091"/>
    <lineage>
        <taxon>Bacteria</taxon>
        <taxon>Pseudomonadati</taxon>
        <taxon>Pseudomonadota</taxon>
        <taxon>Alphaproteobacteria</taxon>
        <taxon>Hyphomicrobiales</taxon>
        <taxon>Methylobacteriaceae</taxon>
        <taxon>Methylobacterium</taxon>
    </lineage>
</organism>